<sequence>SHQHLRHHHVNRRPKNLLHRSFQKTQLVAANLNHYSLKRSKDSMQNVSLSKFSCNSGFRQLQPELFQQLSSSS</sequence>
<gene>
    <name evidence="1" type="ORF">NTEN_LOCUS23368</name>
</gene>
<evidence type="ECO:0000313" key="2">
    <source>
        <dbReference type="Proteomes" id="UP000479000"/>
    </source>
</evidence>
<dbReference type="Proteomes" id="UP000479000">
    <property type="component" value="Unassembled WGS sequence"/>
</dbReference>
<proteinExistence type="predicted"/>
<organism evidence="1 2">
    <name type="scientific">Nesidiocoris tenuis</name>
    <dbReference type="NCBI Taxonomy" id="355587"/>
    <lineage>
        <taxon>Eukaryota</taxon>
        <taxon>Metazoa</taxon>
        <taxon>Ecdysozoa</taxon>
        <taxon>Arthropoda</taxon>
        <taxon>Hexapoda</taxon>
        <taxon>Insecta</taxon>
        <taxon>Pterygota</taxon>
        <taxon>Neoptera</taxon>
        <taxon>Paraneoptera</taxon>
        <taxon>Hemiptera</taxon>
        <taxon>Heteroptera</taxon>
        <taxon>Panheteroptera</taxon>
        <taxon>Cimicomorpha</taxon>
        <taxon>Miridae</taxon>
        <taxon>Dicyphina</taxon>
        <taxon>Nesidiocoris</taxon>
    </lineage>
</organism>
<feature type="non-terminal residue" evidence="1">
    <location>
        <position position="1"/>
    </location>
</feature>
<reference evidence="1 2" key="1">
    <citation type="submission" date="2020-02" db="EMBL/GenBank/DDBJ databases">
        <authorList>
            <person name="Ferguson B K."/>
        </authorList>
    </citation>
    <scope>NUCLEOTIDE SEQUENCE [LARGE SCALE GENOMIC DNA]</scope>
</reference>
<evidence type="ECO:0000313" key="1">
    <source>
        <dbReference type="EMBL" id="CAB0019672.1"/>
    </source>
</evidence>
<accession>A0A6H5HRL1</accession>
<dbReference type="AlphaFoldDB" id="A0A6H5HRL1"/>
<name>A0A6H5HRL1_9HEMI</name>
<protein>
    <submittedName>
        <fullName evidence="1">Uncharacterized protein</fullName>
    </submittedName>
</protein>
<keyword evidence="2" id="KW-1185">Reference proteome</keyword>
<dbReference type="EMBL" id="CADCXU010034370">
    <property type="protein sequence ID" value="CAB0019672.1"/>
    <property type="molecule type" value="Genomic_DNA"/>
</dbReference>